<name>M2QFX6_CERS8</name>
<dbReference type="GO" id="GO:0033540">
    <property type="term" value="P:fatty acid beta-oxidation using acyl-CoA oxidase"/>
    <property type="evidence" value="ECO:0007669"/>
    <property type="project" value="TreeGrafter"/>
</dbReference>
<sequence length="560" mass="61442">MSCRNSLPLLQTSLFQIPLHSLTTNQRAQLSYDKAKALGLAYNITIDDLVELRPNFWNLFTDPVAALDAAMISLLAIHYNLCAGTIVEHLPARPDLLPLLEDLLHFRKFGQFMLSEVGHGLDAARLETIATMLPSGDFDLHTPSAQAMKFMPPTLPVGTPCIAVVFARLIVDGEDRGVRAFVVALNDGEEMCQNVTARPLPWRGNPNPMNHALTSFRHVRLPHSALLGSLEKVSGPRLSPLHSTWWRIAVGSMAVGCLGLPAMEYCATLGATYSMRRTVGKGIAIFQFRTQQIPILTVTAQVYVARAFRTWATREFSVKDKDKNVLHGLAVTYKSVMVQHARRGSLAIGSRCGAQGLFAHNMFTTLYDELRGLETAEGDIFVLSIRLAIDLLKGLYALPPPSNPSSPLARHEAGLMEEARSIVLNATRSKSDGNRLLLARCFPLIESIGHRMAYEAAVAAKVMPSLLDLYVSSVMKLDPAWYSENLGLPRAAQELMEAKAADEVLPHLTSLIRDMDVLPYVSAPIASDEHWRAFVDTLPVYAGHGEVDMHGAEGPVRASL</sequence>
<evidence type="ECO:0000313" key="2">
    <source>
        <dbReference type="EMBL" id="EMD35928.1"/>
    </source>
</evidence>
<dbReference type="PANTHER" id="PTHR10909">
    <property type="entry name" value="ELECTRON TRANSPORT OXIDOREDUCTASE"/>
    <property type="match status" value="1"/>
</dbReference>
<dbReference type="GO" id="GO:0071949">
    <property type="term" value="F:FAD binding"/>
    <property type="evidence" value="ECO:0007669"/>
    <property type="project" value="InterPro"/>
</dbReference>
<dbReference type="Pfam" id="PF22924">
    <property type="entry name" value="ACOX_C_alpha1"/>
    <property type="match status" value="1"/>
</dbReference>
<dbReference type="HOGENOM" id="CLU_028041_1_0_1"/>
<proteinExistence type="predicted"/>
<dbReference type="InterPro" id="IPR012258">
    <property type="entry name" value="Acyl-CoA_oxidase"/>
</dbReference>
<reference evidence="2 3" key="1">
    <citation type="journal article" date="2012" name="Proc. Natl. Acad. Sci. U.S.A.">
        <title>Comparative genomics of Ceriporiopsis subvermispora and Phanerochaete chrysosporium provide insight into selective ligninolysis.</title>
        <authorList>
            <person name="Fernandez-Fueyo E."/>
            <person name="Ruiz-Duenas F.J."/>
            <person name="Ferreira P."/>
            <person name="Floudas D."/>
            <person name="Hibbett D.S."/>
            <person name="Canessa P."/>
            <person name="Larrondo L.F."/>
            <person name="James T.Y."/>
            <person name="Seelenfreund D."/>
            <person name="Lobos S."/>
            <person name="Polanco R."/>
            <person name="Tello M."/>
            <person name="Honda Y."/>
            <person name="Watanabe T."/>
            <person name="Watanabe T."/>
            <person name="Ryu J.S."/>
            <person name="Kubicek C.P."/>
            <person name="Schmoll M."/>
            <person name="Gaskell J."/>
            <person name="Hammel K.E."/>
            <person name="St John F.J."/>
            <person name="Vanden Wymelenberg A."/>
            <person name="Sabat G."/>
            <person name="Splinter BonDurant S."/>
            <person name="Syed K."/>
            <person name="Yadav J.S."/>
            <person name="Doddapaneni H."/>
            <person name="Subramanian V."/>
            <person name="Lavin J.L."/>
            <person name="Oguiza J.A."/>
            <person name="Perez G."/>
            <person name="Pisabarro A.G."/>
            <person name="Ramirez L."/>
            <person name="Santoyo F."/>
            <person name="Master E."/>
            <person name="Coutinho P.M."/>
            <person name="Henrissat B."/>
            <person name="Lombard V."/>
            <person name="Magnuson J.K."/>
            <person name="Kuees U."/>
            <person name="Hori C."/>
            <person name="Igarashi K."/>
            <person name="Samejima M."/>
            <person name="Held B.W."/>
            <person name="Barry K.W."/>
            <person name="LaButti K.M."/>
            <person name="Lapidus A."/>
            <person name="Lindquist E.A."/>
            <person name="Lucas S.M."/>
            <person name="Riley R."/>
            <person name="Salamov A.A."/>
            <person name="Hoffmeister D."/>
            <person name="Schwenk D."/>
            <person name="Hadar Y."/>
            <person name="Yarden O."/>
            <person name="de Vries R.P."/>
            <person name="Wiebenga A."/>
            <person name="Stenlid J."/>
            <person name="Eastwood D."/>
            <person name="Grigoriev I.V."/>
            <person name="Berka R.M."/>
            <person name="Blanchette R.A."/>
            <person name="Kersten P."/>
            <person name="Martinez A.T."/>
            <person name="Vicuna R."/>
            <person name="Cullen D."/>
        </authorList>
    </citation>
    <scope>NUCLEOTIDE SEQUENCE [LARGE SCALE GENOMIC DNA]</scope>
    <source>
        <strain evidence="2 3">B</strain>
    </source>
</reference>
<dbReference type="InterPro" id="IPR009100">
    <property type="entry name" value="AcylCoA_DH/oxidase_NM_dom_sf"/>
</dbReference>
<dbReference type="Proteomes" id="UP000016930">
    <property type="component" value="Unassembled WGS sequence"/>
</dbReference>
<keyword evidence="3" id="KW-1185">Reference proteome</keyword>
<dbReference type="GO" id="GO:0003997">
    <property type="term" value="F:acyl-CoA oxidase activity"/>
    <property type="evidence" value="ECO:0007669"/>
    <property type="project" value="InterPro"/>
</dbReference>
<gene>
    <name evidence="2" type="ORF">CERSUDRAFT_156666</name>
</gene>
<dbReference type="SUPFAM" id="SSF47203">
    <property type="entry name" value="Acyl-CoA dehydrogenase C-terminal domain-like"/>
    <property type="match status" value="1"/>
</dbReference>
<feature type="domain" description="Acyl-CoA oxidase C-alpha1" evidence="1">
    <location>
        <begin position="273"/>
        <end position="388"/>
    </location>
</feature>
<dbReference type="GO" id="GO:0005777">
    <property type="term" value="C:peroxisome"/>
    <property type="evidence" value="ECO:0007669"/>
    <property type="project" value="InterPro"/>
</dbReference>
<dbReference type="AlphaFoldDB" id="M2QFX6"/>
<evidence type="ECO:0000259" key="1">
    <source>
        <dbReference type="Pfam" id="PF22924"/>
    </source>
</evidence>
<dbReference type="GO" id="GO:0005504">
    <property type="term" value="F:fatty acid binding"/>
    <property type="evidence" value="ECO:0007669"/>
    <property type="project" value="TreeGrafter"/>
</dbReference>
<dbReference type="InterPro" id="IPR036250">
    <property type="entry name" value="AcylCo_DH-like_C"/>
</dbReference>
<dbReference type="EMBL" id="KB445799">
    <property type="protein sequence ID" value="EMD35928.1"/>
    <property type="molecule type" value="Genomic_DNA"/>
</dbReference>
<accession>M2QFX6</accession>
<dbReference type="SUPFAM" id="SSF56645">
    <property type="entry name" value="Acyl-CoA dehydrogenase NM domain-like"/>
    <property type="match status" value="1"/>
</dbReference>
<evidence type="ECO:0000313" key="3">
    <source>
        <dbReference type="Proteomes" id="UP000016930"/>
    </source>
</evidence>
<dbReference type="Gene3D" id="1.20.140.10">
    <property type="entry name" value="Butyryl-CoA Dehydrogenase, subunit A, domain 3"/>
    <property type="match status" value="1"/>
</dbReference>
<dbReference type="Gene3D" id="2.40.110.10">
    <property type="entry name" value="Butyryl-CoA Dehydrogenase, subunit A, domain 2"/>
    <property type="match status" value="1"/>
</dbReference>
<dbReference type="OrthoDB" id="538336at2759"/>
<dbReference type="InterPro" id="IPR055060">
    <property type="entry name" value="ACOX_C_alpha1"/>
</dbReference>
<dbReference type="GO" id="GO:0055088">
    <property type="term" value="P:lipid homeostasis"/>
    <property type="evidence" value="ECO:0007669"/>
    <property type="project" value="TreeGrafter"/>
</dbReference>
<dbReference type="InterPro" id="IPR046373">
    <property type="entry name" value="Acyl-CoA_Oxase/DH_mid-dom_sf"/>
</dbReference>
<dbReference type="STRING" id="914234.M2QFX6"/>
<protein>
    <recommendedName>
        <fullName evidence="1">Acyl-CoA oxidase C-alpha1 domain-containing protein</fullName>
    </recommendedName>
</protein>
<organism evidence="2 3">
    <name type="scientific">Ceriporiopsis subvermispora (strain B)</name>
    <name type="common">White-rot fungus</name>
    <name type="synonym">Gelatoporia subvermispora</name>
    <dbReference type="NCBI Taxonomy" id="914234"/>
    <lineage>
        <taxon>Eukaryota</taxon>
        <taxon>Fungi</taxon>
        <taxon>Dikarya</taxon>
        <taxon>Basidiomycota</taxon>
        <taxon>Agaricomycotina</taxon>
        <taxon>Agaricomycetes</taxon>
        <taxon>Polyporales</taxon>
        <taxon>Gelatoporiaceae</taxon>
        <taxon>Gelatoporia</taxon>
    </lineage>
</organism>
<dbReference type="PANTHER" id="PTHR10909:SF382">
    <property type="entry name" value="ACYL-COENZYME A OXIDASE"/>
    <property type="match status" value="1"/>
</dbReference>